<dbReference type="AlphaFoldDB" id="A0A5A5TG12"/>
<sequence length="56" mass="6009">MKQGGAPMPERIAVIGNADDGKSLWLRSWETCSTSLSITSIIFSDDCSSLALATLY</sequence>
<comment type="caution">
    <text evidence="1">The sequence shown here is derived from an EMBL/GenBank/DDBJ whole genome shotgun (WGS) entry which is preliminary data.</text>
</comment>
<dbReference type="Proteomes" id="UP000322530">
    <property type="component" value="Unassembled WGS sequence"/>
</dbReference>
<reference evidence="1 2" key="1">
    <citation type="submission" date="2019-01" db="EMBL/GenBank/DDBJ databases">
        <title>Draft genome sequence of Dictyobacter sp. Uno17.</title>
        <authorList>
            <person name="Wang C.M."/>
            <person name="Zheng Y."/>
            <person name="Sakai Y."/>
            <person name="Abe K."/>
            <person name="Yokota A."/>
            <person name="Yabe S."/>
        </authorList>
    </citation>
    <scope>NUCLEOTIDE SEQUENCE [LARGE SCALE GENOMIC DNA]</scope>
    <source>
        <strain evidence="1 2">Uno17</strain>
    </source>
</reference>
<evidence type="ECO:0000313" key="1">
    <source>
        <dbReference type="EMBL" id="GCF09939.1"/>
    </source>
</evidence>
<name>A0A5A5TG12_9CHLR</name>
<organism evidence="1 2">
    <name type="scientific">Dictyobacter arantiisoli</name>
    <dbReference type="NCBI Taxonomy" id="2014874"/>
    <lineage>
        <taxon>Bacteria</taxon>
        <taxon>Bacillati</taxon>
        <taxon>Chloroflexota</taxon>
        <taxon>Ktedonobacteria</taxon>
        <taxon>Ktedonobacterales</taxon>
        <taxon>Dictyobacteraceae</taxon>
        <taxon>Dictyobacter</taxon>
    </lineage>
</organism>
<gene>
    <name evidence="1" type="ORF">KDI_35030</name>
</gene>
<protein>
    <submittedName>
        <fullName evidence="1">Uncharacterized protein</fullName>
    </submittedName>
</protein>
<proteinExistence type="predicted"/>
<keyword evidence="2" id="KW-1185">Reference proteome</keyword>
<accession>A0A5A5TG12</accession>
<evidence type="ECO:0000313" key="2">
    <source>
        <dbReference type="Proteomes" id="UP000322530"/>
    </source>
</evidence>
<dbReference type="EMBL" id="BIXY01000055">
    <property type="protein sequence ID" value="GCF09939.1"/>
    <property type="molecule type" value="Genomic_DNA"/>
</dbReference>